<evidence type="ECO:0000256" key="11">
    <source>
        <dbReference type="ARBA" id="ARBA00022917"/>
    </source>
</evidence>
<evidence type="ECO:0000256" key="13">
    <source>
        <dbReference type="ARBA" id="ARBA00025217"/>
    </source>
</evidence>
<dbReference type="AlphaFoldDB" id="A0A5D3YIH3"/>
<organism evidence="18 19">
    <name type="scientific">Fodinibius salinus</name>
    <dbReference type="NCBI Taxonomy" id="860790"/>
    <lineage>
        <taxon>Bacteria</taxon>
        <taxon>Pseudomonadati</taxon>
        <taxon>Balneolota</taxon>
        <taxon>Balneolia</taxon>
        <taxon>Balneolales</taxon>
        <taxon>Balneolaceae</taxon>
        <taxon>Fodinibius</taxon>
    </lineage>
</organism>
<evidence type="ECO:0000256" key="4">
    <source>
        <dbReference type="ARBA" id="ARBA00011245"/>
    </source>
</evidence>
<comment type="function">
    <text evidence="13 15">Catalyzes the attachment of isoleucine to tRNA(Ile). As IleRS can inadvertently accommodate and process structurally similar amino acids such as valine, to avoid such errors it has two additional distinct tRNA(Ile)-dependent editing activities. One activity is designated as 'pretransfer' editing and involves the hydrolysis of activated Val-AMP. The other activity is designated 'posttransfer' editing and involves deacylation of mischarged Val-tRNA(Ile).</text>
</comment>
<evidence type="ECO:0000256" key="10">
    <source>
        <dbReference type="ARBA" id="ARBA00022840"/>
    </source>
</evidence>
<evidence type="ECO:0000256" key="2">
    <source>
        <dbReference type="ARBA" id="ARBA00004496"/>
    </source>
</evidence>
<comment type="subcellular location">
    <subcellularLocation>
        <location evidence="2 15">Cytoplasm</location>
    </subcellularLocation>
</comment>
<keyword evidence="10 15" id="KW-0067">ATP-binding</keyword>
<dbReference type="CDD" id="cd00818">
    <property type="entry name" value="IleRS_core"/>
    <property type="match status" value="1"/>
</dbReference>
<protein>
    <recommendedName>
        <fullName evidence="15">Isoleucine--tRNA ligase</fullName>
        <ecNumber evidence="15">6.1.1.5</ecNumber>
    </recommendedName>
    <alternativeName>
        <fullName evidence="15">Isoleucyl-tRNA synthetase</fullName>
        <shortName evidence="15">IleRS</shortName>
    </alternativeName>
</protein>
<sequence>MVLAAIPKAQLSTTVFMSKQFDEVKQLNFSKLEVETLKWWKEHNIFEKSVSTREDGIPFTFYEGPPTANGKPGIHHVMSRTVKDMFCRYKTLKGFRVERKAGWDTHGLPVEIEVEKELDLEGREQVEEYGVAEYNEKCRNSVLEYKDLWDELTNRMAYWVDLDDPYITFDNDYIESVWWAFKTLYEKGLVYQGYKIQWYSPGSGTVLSSHEVSLGYEEVQDPSIFVKFQLEDEEDTYFLAWTTTPWTVISNMALAVNEGIDYAKIKLSEGDRTEYYIMAKACIDEVIDHDYEIVEEYSGKDLVGKNYEPVFNYALEKFDKSDAWRVVSADYVTTEEGTGVVHTAPAFGADDYETGQKNDIPMFNPIDGDGRFTDQVPDYEGQWFKDADKPISRAIKDKHLMYKHETYVHNYPHDWRKGTPLMSYPVESWFIETTEVKDKMVDYNAKQINWKPPSTGSGRFGTWLENNVDWAISRQRYWGSPIPLWVSDENPEHIEVIGSIEELKKKAGLPDDVEIDLHRPHIDEITWEGPDGGTMRRIPDLMDVWFDSGSMPFAQWHYPFENKDKFKENFPADFIAEGVDQTRGWFYTLHALGTMLFDQPAYKNVVSNGLVLDENGNKMSKSKGNAVEPFEVIQKYGADTVRWYMMSNSSPWENLKFSEHGLQETQRKFFNTIVNTYSFFAMYANIDEFNYSGTPIPVGDRLELDRWVISRLNTTVKLVDQYLDDYEPTKAARAIEDFVEELSNWYVRRNRRRFWKEGKSLDKAAAYQTLYECLVDLAKLMSPIAPFLGEWLYQRLNQVTEADEESVHISFYPTVEETAIDKQLEHRMDLARQISSMVLSLRNKLELNVRQPLSRIILPVEKEDDRQAIESVKEIILDEVNIKKVEFVDDDSGIVHKSAKPNYPKLGSKLGSKMKPVAAKVSELTTEEITEYEETGSIELDLGDQGIVQLGEDGLEIVRTGLEGWSVETEDGLSVALDTELTDELIEEGMAREFVNRIQNMRKEADFDVEDRIIIGFEGNQNLCNAVDSMKDYIKSETLAEEITDEKLEVSDFVKNWEIGEEESTISIRRNPN</sequence>
<keyword evidence="9 15" id="KW-0862">Zinc</keyword>
<dbReference type="GO" id="GO:0005737">
    <property type="term" value="C:cytoplasm"/>
    <property type="evidence" value="ECO:0007669"/>
    <property type="project" value="UniProtKB-SubCell"/>
</dbReference>
<dbReference type="GO" id="GO:0000049">
    <property type="term" value="F:tRNA binding"/>
    <property type="evidence" value="ECO:0007669"/>
    <property type="project" value="InterPro"/>
</dbReference>
<evidence type="ECO:0000256" key="8">
    <source>
        <dbReference type="ARBA" id="ARBA00022741"/>
    </source>
</evidence>
<dbReference type="SUPFAM" id="SSF47323">
    <property type="entry name" value="Anticodon-binding domain of a subclass of class I aminoacyl-tRNA synthetases"/>
    <property type="match status" value="1"/>
</dbReference>
<dbReference type="GO" id="GO:0002161">
    <property type="term" value="F:aminoacyl-tRNA deacylase activity"/>
    <property type="evidence" value="ECO:0007669"/>
    <property type="project" value="InterPro"/>
</dbReference>
<proteinExistence type="inferred from homology"/>
<evidence type="ECO:0000313" key="19">
    <source>
        <dbReference type="Proteomes" id="UP000324595"/>
    </source>
</evidence>
<dbReference type="PRINTS" id="PR00984">
    <property type="entry name" value="TRNASYNTHILE"/>
</dbReference>
<comment type="similarity">
    <text evidence="3 15">Belongs to the class-I aminoacyl-tRNA synthetase family. IleS type 2 subfamily.</text>
</comment>
<evidence type="ECO:0000259" key="17">
    <source>
        <dbReference type="Pfam" id="PF08264"/>
    </source>
</evidence>
<evidence type="ECO:0000256" key="12">
    <source>
        <dbReference type="ARBA" id="ARBA00023146"/>
    </source>
</evidence>
<keyword evidence="19" id="KW-1185">Reference proteome</keyword>
<dbReference type="InterPro" id="IPR009080">
    <property type="entry name" value="tRNAsynth_Ia_anticodon-bd"/>
</dbReference>
<dbReference type="InterPro" id="IPR013155">
    <property type="entry name" value="M/V/L/I-tRNA-synth_anticd-bd"/>
</dbReference>
<evidence type="ECO:0000256" key="15">
    <source>
        <dbReference type="HAMAP-Rule" id="MF_02003"/>
    </source>
</evidence>
<dbReference type="SUPFAM" id="SSF52374">
    <property type="entry name" value="Nucleotidylyl transferase"/>
    <property type="match status" value="1"/>
</dbReference>
<dbReference type="HAMAP" id="MF_02003">
    <property type="entry name" value="Ile_tRNA_synth_type2"/>
    <property type="match status" value="1"/>
</dbReference>
<dbReference type="FunFam" id="3.40.50.620:FF:000063">
    <property type="entry name" value="Isoleucine--tRNA ligase"/>
    <property type="match status" value="1"/>
</dbReference>
<dbReference type="InterPro" id="IPR002300">
    <property type="entry name" value="aa-tRNA-synth_Ia"/>
</dbReference>
<dbReference type="EMBL" id="VNHY01000002">
    <property type="protein sequence ID" value="TYP93372.1"/>
    <property type="molecule type" value="Genomic_DNA"/>
</dbReference>
<feature type="domain" description="Methionyl/Valyl/Leucyl/Isoleucyl-tRNA synthetase anticodon-binding" evidence="17">
    <location>
        <begin position="705"/>
        <end position="855"/>
    </location>
</feature>
<gene>
    <name evidence="15" type="primary">ileS</name>
    <name evidence="18" type="ORF">LX73_1074</name>
</gene>
<feature type="short sequence motif" description="'KMSKS' region" evidence="15">
    <location>
        <begin position="618"/>
        <end position="622"/>
    </location>
</feature>
<dbReference type="InterPro" id="IPR014729">
    <property type="entry name" value="Rossmann-like_a/b/a_fold"/>
</dbReference>
<dbReference type="Proteomes" id="UP000324595">
    <property type="component" value="Unassembled WGS sequence"/>
</dbReference>
<dbReference type="Gene3D" id="3.40.50.620">
    <property type="entry name" value="HUPs"/>
    <property type="match status" value="2"/>
</dbReference>
<keyword evidence="6 15" id="KW-0436">Ligase</keyword>
<dbReference type="GO" id="GO:0005524">
    <property type="term" value="F:ATP binding"/>
    <property type="evidence" value="ECO:0007669"/>
    <property type="project" value="UniProtKB-UniRule"/>
</dbReference>
<dbReference type="InterPro" id="IPR009008">
    <property type="entry name" value="Val/Leu/Ile-tRNA-synth_edit"/>
</dbReference>
<feature type="binding site" evidence="15">
    <location>
        <position position="621"/>
    </location>
    <ligand>
        <name>ATP</name>
        <dbReference type="ChEBI" id="CHEBI:30616"/>
    </ligand>
</feature>
<keyword evidence="5 15" id="KW-0963">Cytoplasm</keyword>
<dbReference type="Gene3D" id="3.90.740.10">
    <property type="entry name" value="Valyl/Leucyl/Isoleucyl-tRNA synthetase, editing domain"/>
    <property type="match status" value="1"/>
</dbReference>
<comment type="catalytic activity">
    <reaction evidence="14 15">
        <text>tRNA(Ile) + L-isoleucine + ATP = L-isoleucyl-tRNA(Ile) + AMP + diphosphate</text>
        <dbReference type="Rhea" id="RHEA:11060"/>
        <dbReference type="Rhea" id="RHEA-COMP:9666"/>
        <dbReference type="Rhea" id="RHEA-COMP:9695"/>
        <dbReference type="ChEBI" id="CHEBI:30616"/>
        <dbReference type="ChEBI" id="CHEBI:33019"/>
        <dbReference type="ChEBI" id="CHEBI:58045"/>
        <dbReference type="ChEBI" id="CHEBI:78442"/>
        <dbReference type="ChEBI" id="CHEBI:78528"/>
        <dbReference type="ChEBI" id="CHEBI:456215"/>
        <dbReference type="EC" id="6.1.1.5"/>
    </reaction>
</comment>
<comment type="caution">
    <text evidence="18">The sequence shown here is derived from an EMBL/GenBank/DDBJ whole genome shotgun (WGS) entry which is preliminary data.</text>
</comment>
<evidence type="ECO:0000259" key="16">
    <source>
        <dbReference type="Pfam" id="PF00133"/>
    </source>
</evidence>
<dbReference type="Pfam" id="PF08264">
    <property type="entry name" value="Anticodon_1"/>
    <property type="match status" value="1"/>
</dbReference>
<keyword evidence="11 15" id="KW-0648">Protein biosynthesis</keyword>
<evidence type="ECO:0000256" key="9">
    <source>
        <dbReference type="ARBA" id="ARBA00022833"/>
    </source>
</evidence>
<dbReference type="SUPFAM" id="SSF50677">
    <property type="entry name" value="ValRS/IleRS/LeuRS editing domain"/>
    <property type="match status" value="1"/>
</dbReference>
<evidence type="ECO:0000256" key="7">
    <source>
        <dbReference type="ARBA" id="ARBA00022723"/>
    </source>
</evidence>
<dbReference type="NCBIfam" id="TIGR00392">
    <property type="entry name" value="ileS"/>
    <property type="match status" value="1"/>
</dbReference>
<accession>A0A5D3YIH3</accession>
<evidence type="ECO:0000256" key="14">
    <source>
        <dbReference type="ARBA" id="ARBA00048359"/>
    </source>
</evidence>
<evidence type="ECO:0000256" key="3">
    <source>
        <dbReference type="ARBA" id="ARBA00007078"/>
    </source>
</evidence>
<evidence type="ECO:0000256" key="5">
    <source>
        <dbReference type="ARBA" id="ARBA00022490"/>
    </source>
</evidence>
<feature type="domain" description="Aminoacyl-tRNA synthetase class Ia" evidence="16">
    <location>
        <begin position="36"/>
        <end position="657"/>
    </location>
</feature>
<comment type="subunit">
    <text evidence="4 15">Monomer.</text>
</comment>
<dbReference type="CDD" id="cd07961">
    <property type="entry name" value="Anticodon_Ia_Ile_ABEc"/>
    <property type="match status" value="1"/>
</dbReference>
<dbReference type="FunFam" id="3.40.50.620:FF:000075">
    <property type="entry name" value="Isoleucine--tRNA ligase"/>
    <property type="match status" value="1"/>
</dbReference>
<comment type="domain">
    <text evidence="15">IleRS has two distinct active sites: one for aminoacylation and one for editing. The misactivated valine is translocated from the active site to the editing site, which sterically excludes the correctly activated isoleucine. The single editing site contains two valyl binding pockets, one specific for each substrate (Val-AMP or Val-tRNA(Ile)).</text>
</comment>
<comment type="cofactor">
    <cofactor evidence="1 15">
        <name>Zn(2+)</name>
        <dbReference type="ChEBI" id="CHEBI:29105"/>
    </cofactor>
</comment>
<evidence type="ECO:0000256" key="6">
    <source>
        <dbReference type="ARBA" id="ARBA00022598"/>
    </source>
</evidence>
<dbReference type="Pfam" id="PF00133">
    <property type="entry name" value="tRNA-synt_1"/>
    <property type="match status" value="1"/>
</dbReference>
<dbReference type="PANTHER" id="PTHR42780">
    <property type="entry name" value="SOLEUCYL-TRNA SYNTHETASE"/>
    <property type="match status" value="1"/>
</dbReference>
<feature type="short sequence motif" description="'HIGH' region" evidence="15">
    <location>
        <begin position="66"/>
        <end position="76"/>
    </location>
</feature>
<dbReference type="Gene3D" id="1.10.730.10">
    <property type="entry name" value="Isoleucyl-tRNA Synthetase, Domain 1"/>
    <property type="match status" value="1"/>
</dbReference>
<dbReference type="GO" id="GO:0004822">
    <property type="term" value="F:isoleucine-tRNA ligase activity"/>
    <property type="evidence" value="ECO:0007669"/>
    <property type="project" value="UniProtKB-UniRule"/>
</dbReference>
<keyword evidence="7 15" id="KW-0479">Metal-binding</keyword>
<dbReference type="InterPro" id="IPR002301">
    <property type="entry name" value="Ile-tRNA-ligase"/>
</dbReference>
<keyword evidence="12 15" id="KW-0030">Aminoacyl-tRNA synthetase</keyword>
<evidence type="ECO:0000313" key="18">
    <source>
        <dbReference type="EMBL" id="TYP93372.1"/>
    </source>
</evidence>
<dbReference type="GO" id="GO:0006428">
    <property type="term" value="P:isoleucyl-tRNA aminoacylation"/>
    <property type="evidence" value="ECO:0007669"/>
    <property type="project" value="UniProtKB-UniRule"/>
</dbReference>
<dbReference type="GO" id="GO:0008270">
    <property type="term" value="F:zinc ion binding"/>
    <property type="evidence" value="ECO:0007669"/>
    <property type="project" value="UniProtKB-UniRule"/>
</dbReference>
<dbReference type="PANTHER" id="PTHR42780:SF1">
    <property type="entry name" value="ISOLEUCINE--TRNA LIGASE, CYTOPLASMIC"/>
    <property type="match status" value="1"/>
</dbReference>
<dbReference type="InterPro" id="IPR033709">
    <property type="entry name" value="Anticodon_Ile_ABEc"/>
</dbReference>
<dbReference type="EC" id="6.1.1.5" evidence="15"/>
<evidence type="ECO:0000256" key="1">
    <source>
        <dbReference type="ARBA" id="ARBA00001947"/>
    </source>
</evidence>
<dbReference type="InterPro" id="IPR023586">
    <property type="entry name" value="Ile-tRNA-ligase_type2"/>
</dbReference>
<name>A0A5D3YIH3_9BACT</name>
<dbReference type="Pfam" id="PF19302">
    <property type="entry name" value="DUF5915"/>
    <property type="match status" value="1"/>
</dbReference>
<reference evidence="18 19" key="1">
    <citation type="submission" date="2019-07" db="EMBL/GenBank/DDBJ databases">
        <title>Genomic Encyclopedia of Archaeal and Bacterial Type Strains, Phase II (KMG-II): from individual species to whole genera.</title>
        <authorList>
            <person name="Goeker M."/>
        </authorList>
    </citation>
    <scope>NUCLEOTIDE SEQUENCE [LARGE SCALE GENOMIC DNA]</scope>
    <source>
        <strain evidence="18 19">DSM 21935</strain>
    </source>
</reference>
<keyword evidence="8 15" id="KW-0547">Nucleotide-binding</keyword>